<dbReference type="Pfam" id="PF09829">
    <property type="entry name" value="DUF2057"/>
    <property type="match status" value="1"/>
</dbReference>
<evidence type="ECO:0000256" key="3">
    <source>
        <dbReference type="SAM" id="SignalP"/>
    </source>
</evidence>
<dbReference type="InterPro" id="IPR018635">
    <property type="entry name" value="UPF0319"/>
</dbReference>
<reference evidence="4 5" key="1">
    <citation type="submission" date="2023-11" db="EMBL/GenBank/DDBJ databases">
        <title>Plant-associative lifestyle of Vibrio porteresiae and its evolutionary dynamics.</title>
        <authorList>
            <person name="Rameshkumar N."/>
            <person name="Kirti K."/>
        </authorList>
    </citation>
    <scope>NUCLEOTIDE SEQUENCE [LARGE SCALE GENOMIC DNA]</scope>
    <source>
        <strain evidence="4 5">MSSRF60</strain>
    </source>
</reference>
<comment type="caution">
    <text evidence="4">The sequence shown here is derived from an EMBL/GenBank/DDBJ whole genome shotgun (WGS) entry which is preliminary data.</text>
</comment>
<evidence type="ECO:0000313" key="4">
    <source>
        <dbReference type="EMBL" id="MDW6016623.1"/>
    </source>
</evidence>
<feature type="signal peptide" evidence="3">
    <location>
        <begin position="1"/>
        <end position="18"/>
    </location>
</feature>
<gene>
    <name evidence="4" type="ORF">SBW85_02410</name>
</gene>
<dbReference type="EMBL" id="JAWRCN010000001">
    <property type="protein sequence ID" value="MDW6016623.1"/>
    <property type="molecule type" value="Genomic_DNA"/>
</dbReference>
<comment type="similarity">
    <text evidence="1">Belongs to the UPF0319 family.</text>
</comment>
<proteinExistence type="inferred from homology"/>
<feature type="chain" id="PRO_5045568060" evidence="3">
    <location>
        <begin position="19"/>
        <end position="201"/>
    </location>
</feature>
<name>A0ABU4IDK1_9VIBR</name>
<protein>
    <submittedName>
        <fullName evidence="4">DUF2057 family protein</fullName>
    </submittedName>
</protein>
<evidence type="ECO:0000256" key="1">
    <source>
        <dbReference type="ARBA" id="ARBA00008490"/>
    </source>
</evidence>
<dbReference type="PANTHER" id="PTHR38108:SF1">
    <property type="entry name" value="UPF0319 PROTEIN YCCT"/>
    <property type="match status" value="1"/>
</dbReference>
<accession>A0ABU4IDK1</accession>
<keyword evidence="5" id="KW-1185">Reference proteome</keyword>
<organism evidence="4 5">
    <name type="scientific">Vibrio plantisponsor</name>
    <dbReference type="NCBI Taxonomy" id="664643"/>
    <lineage>
        <taxon>Bacteria</taxon>
        <taxon>Pseudomonadati</taxon>
        <taxon>Pseudomonadota</taxon>
        <taxon>Gammaproteobacteria</taxon>
        <taxon>Vibrionales</taxon>
        <taxon>Vibrionaceae</taxon>
        <taxon>Vibrio</taxon>
    </lineage>
</organism>
<dbReference type="Proteomes" id="UP001272325">
    <property type="component" value="Unassembled WGS sequence"/>
</dbReference>
<dbReference type="PANTHER" id="PTHR38108">
    <property type="entry name" value="UPF0319 PROTEIN YCCT"/>
    <property type="match status" value="1"/>
</dbReference>
<keyword evidence="2 3" id="KW-0732">Signal</keyword>
<evidence type="ECO:0000256" key="2">
    <source>
        <dbReference type="ARBA" id="ARBA00022729"/>
    </source>
</evidence>
<dbReference type="RefSeq" id="WP_171137531.1">
    <property type="nucleotide sequence ID" value="NZ_AP024893.1"/>
</dbReference>
<evidence type="ECO:0000313" key="5">
    <source>
        <dbReference type="Proteomes" id="UP001272325"/>
    </source>
</evidence>
<sequence length="201" mass="22295">MKNLLSLALSIITFSVHSAVLIPEQGVSVLFIDGVATESSIGNQTINSGTVDIIVRMDKELGRGNSAKAYTSPPYVLKLNVTGEEVKILLPQARSVQEAEKAFRDNEPKWTILQDGKEAAYQQEILPPKEGLFPYLGMNTLVSDYYKKKNKDVTAEQAVVSLAPGINTTSATSNLVQLKAWYLKSSTEERKAFRRWMIDQE</sequence>